<dbReference type="Proteomes" id="UP000176037">
    <property type="component" value="Unassembled WGS sequence"/>
</dbReference>
<keyword evidence="1" id="KW-0812">Transmembrane</keyword>
<keyword evidence="1" id="KW-1133">Transmembrane helix</keyword>
<keyword evidence="1" id="KW-0472">Membrane</keyword>
<gene>
    <name evidence="2" type="ORF">BFC17_04165</name>
</gene>
<evidence type="ECO:0000313" key="3">
    <source>
        <dbReference type="Proteomes" id="UP000176037"/>
    </source>
</evidence>
<protein>
    <submittedName>
        <fullName evidence="2">Uncharacterized protein</fullName>
    </submittedName>
</protein>
<feature type="transmembrane region" description="Helical" evidence="1">
    <location>
        <begin position="6"/>
        <end position="26"/>
    </location>
</feature>
<organism evidence="2 3">
    <name type="scientific">Alteromonas lipolytica</name>
    <dbReference type="NCBI Taxonomy" id="1856405"/>
    <lineage>
        <taxon>Bacteria</taxon>
        <taxon>Pseudomonadati</taxon>
        <taxon>Pseudomonadota</taxon>
        <taxon>Gammaproteobacteria</taxon>
        <taxon>Alteromonadales</taxon>
        <taxon>Alteromonadaceae</taxon>
        <taxon>Alteromonas/Salinimonas group</taxon>
        <taxon>Alteromonas</taxon>
    </lineage>
</organism>
<dbReference type="AlphaFoldDB" id="A0A1E8FC15"/>
<accession>A0A1E8FC15</accession>
<proteinExistence type="predicted"/>
<name>A0A1E8FC15_9ALTE</name>
<reference evidence="2 3" key="1">
    <citation type="submission" date="2016-09" db="EMBL/GenBank/DDBJ databases">
        <title>Alteromonas lipolytica, a new species isolated from sea water.</title>
        <authorList>
            <person name="Wu Y.-H."/>
            <person name="Cheng H."/>
            <person name="Xu X.-W."/>
        </authorList>
    </citation>
    <scope>NUCLEOTIDE SEQUENCE [LARGE SCALE GENOMIC DNA]</scope>
    <source>
        <strain evidence="2 3">JW12</strain>
    </source>
</reference>
<dbReference type="EMBL" id="MJIC01000015">
    <property type="protein sequence ID" value="OFI33461.1"/>
    <property type="molecule type" value="Genomic_DNA"/>
</dbReference>
<comment type="caution">
    <text evidence="2">The sequence shown here is derived from an EMBL/GenBank/DDBJ whole genome shotgun (WGS) entry which is preliminary data.</text>
</comment>
<evidence type="ECO:0000313" key="2">
    <source>
        <dbReference type="EMBL" id="OFI33461.1"/>
    </source>
</evidence>
<sequence>MQLNKIKPFVLSLFIHMAMIILIIAIDSPHPKQVNKRAGIQSYLYTKPAALEPTVKEPELIKPEHANSPPQVEKPYAIEQTMTVQNQALLKTKVKEHDLVKPEHANSHPQVEEPYAIEQTMTVQNQPVEEPYVIEQTMTVQNQPLPETRAIERVDEQPRQNAQMEQRSQQNNAKADLNEISTILSNTTHFITELNSKKLNELSQRSAHAYRQPEQLIDKSKKQSKDARLEVQSADFAPPGSGIIVLSEFGPNETTIMVEDSCMTVTKTDLLDPINRGVSVWRLGGAGCQKYDKFNGQLQKSLDKYLKN</sequence>
<evidence type="ECO:0000256" key="1">
    <source>
        <dbReference type="SAM" id="Phobius"/>
    </source>
</evidence>
<keyword evidence="3" id="KW-1185">Reference proteome</keyword>